<protein>
    <submittedName>
        <fullName evidence="2">Ral GTPase-activating protein subunit beta-like</fullName>
    </submittedName>
</protein>
<evidence type="ECO:0000313" key="1">
    <source>
        <dbReference type="Proteomes" id="UP000504630"/>
    </source>
</evidence>
<keyword evidence="1" id="KW-1185">Reference proteome</keyword>
<name>A0A6J2PEW9_COTGO</name>
<dbReference type="PANTHER" id="PTHR21344:SF1">
    <property type="entry name" value="RAL GTPASE-ACTIVATING PROTEIN SUBUNIT BETA"/>
    <property type="match status" value="1"/>
</dbReference>
<dbReference type="KEGG" id="cgob:115005970"/>
<feature type="non-terminal residue" evidence="2">
    <location>
        <position position="1"/>
    </location>
</feature>
<dbReference type="InterPro" id="IPR039930">
    <property type="entry name" value="RALGAPB"/>
</dbReference>
<gene>
    <name evidence="2" type="primary">LOC115005970</name>
</gene>
<reference evidence="2" key="1">
    <citation type="submission" date="2025-08" db="UniProtKB">
        <authorList>
            <consortium name="RefSeq"/>
        </authorList>
    </citation>
    <scope>IDENTIFICATION</scope>
</reference>
<sequence>SFPLSDLLIQTSASQVQLIFINPLKTGLYRICFHGNSSRKFSLVVPLLNGSVVSKRILGFLVRETVINCCHRRRLESDSAPPPHVRRKHMINDIILRYRLRLSEPAFYSALFQDP</sequence>
<dbReference type="RefSeq" id="XP_029283826.1">
    <property type="nucleotide sequence ID" value="XM_029427966.1"/>
</dbReference>
<dbReference type="SUPFAM" id="SSF111347">
    <property type="entry name" value="Rap/Ran-GAP"/>
    <property type="match status" value="1"/>
</dbReference>
<proteinExistence type="predicted"/>
<dbReference type="PANTHER" id="PTHR21344">
    <property type="entry name" value="RAL GTPASE-ACTIVATING PROTEIN SUBUNIT BETA"/>
    <property type="match status" value="1"/>
</dbReference>
<organism evidence="1 2">
    <name type="scientific">Cottoperca gobio</name>
    <name type="common">Frogmouth</name>
    <name type="synonym">Aphritis gobio</name>
    <dbReference type="NCBI Taxonomy" id="56716"/>
    <lineage>
        <taxon>Eukaryota</taxon>
        <taxon>Metazoa</taxon>
        <taxon>Chordata</taxon>
        <taxon>Craniata</taxon>
        <taxon>Vertebrata</taxon>
        <taxon>Euteleostomi</taxon>
        <taxon>Actinopterygii</taxon>
        <taxon>Neopterygii</taxon>
        <taxon>Teleostei</taxon>
        <taxon>Neoteleostei</taxon>
        <taxon>Acanthomorphata</taxon>
        <taxon>Eupercaria</taxon>
        <taxon>Perciformes</taxon>
        <taxon>Notothenioidei</taxon>
        <taxon>Bovichtidae</taxon>
        <taxon>Cottoperca</taxon>
    </lineage>
</organism>
<dbReference type="AlphaFoldDB" id="A0A6J2PEW9"/>
<dbReference type="GeneID" id="115005970"/>
<dbReference type="GO" id="GO:0005096">
    <property type="term" value="F:GTPase activator activity"/>
    <property type="evidence" value="ECO:0007669"/>
    <property type="project" value="InterPro"/>
</dbReference>
<dbReference type="OrthoDB" id="10009983at2759"/>
<dbReference type="InterPro" id="IPR035974">
    <property type="entry name" value="Rap/Ran-GAP_sf"/>
</dbReference>
<evidence type="ECO:0000313" key="2">
    <source>
        <dbReference type="RefSeq" id="XP_029283826.1"/>
    </source>
</evidence>
<accession>A0A6J2PEW9</accession>
<dbReference type="GO" id="GO:0051056">
    <property type="term" value="P:regulation of small GTPase mediated signal transduction"/>
    <property type="evidence" value="ECO:0007669"/>
    <property type="project" value="InterPro"/>
</dbReference>
<dbReference type="InParanoid" id="A0A6J2PEW9"/>
<dbReference type="Proteomes" id="UP000504630">
    <property type="component" value="Unplaced"/>
</dbReference>